<dbReference type="InterPro" id="IPR011079">
    <property type="entry name" value="Ala_racemase_C"/>
</dbReference>
<feature type="binding site" evidence="5">
    <location>
        <position position="293"/>
    </location>
    <ligand>
        <name>substrate</name>
    </ligand>
</feature>
<dbReference type="InterPro" id="IPR001608">
    <property type="entry name" value="Ala_racemase_N"/>
</dbReference>
<dbReference type="KEGG" id="fpz:LA55_320"/>
<dbReference type="InterPro" id="IPR000821">
    <property type="entry name" value="Ala_racemase"/>
</dbReference>
<dbReference type="SMART" id="SM01005">
    <property type="entry name" value="Ala_racemase_C"/>
    <property type="match status" value="1"/>
</dbReference>
<feature type="modified residue" description="N6-(pyridoxal phosphate)lysine" evidence="4">
    <location>
        <position position="35"/>
    </location>
</feature>
<dbReference type="OrthoDB" id="9813814at2"/>
<dbReference type="GO" id="GO:0005829">
    <property type="term" value="C:cytosol"/>
    <property type="evidence" value="ECO:0007669"/>
    <property type="project" value="TreeGrafter"/>
</dbReference>
<gene>
    <name evidence="7" type="primary">alr</name>
    <name evidence="7" type="ORF">LA55_320</name>
</gene>
<dbReference type="SUPFAM" id="SSF51419">
    <property type="entry name" value="PLP-binding barrel"/>
    <property type="match status" value="1"/>
</dbReference>
<dbReference type="SUPFAM" id="SSF50621">
    <property type="entry name" value="Alanine racemase C-terminal domain-like"/>
    <property type="match status" value="1"/>
</dbReference>
<dbReference type="Gene3D" id="3.20.20.10">
    <property type="entry name" value="Alanine racemase"/>
    <property type="match status" value="1"/>
</dbReference>
<keyword evidence="2 4" id="KW-0663">Pyridoxal phosphate</keyword>
<organism evidence="7 8">
    <name type="scientific">Francisella philomiragia</name>
    <dbReference type="NCBI Taxonomy" id="28110"/>
    <lineage>
        <taxon>Bacteria</taxon>
        <taxon>Pseudomonadati</taxon>
        <taxon>Pseudomonadota</taxon>
        <taxon>Gammaproteobacteria</taxon>
        <taxon>Thiotrichales</taxon>
        <taxon>Francisellaceae</taxon>
        <taxon>Francisella</taxon>
    </lineage>
</organism>
<dbReference type="Pfam" id="PF00842">
    <property type="entry name" value="Ala_racemase_C"/>
    <property type="match status" value="1"/>
</dbReference>
<sequence length="351" mass="40205">MNLSPIVEINSKLVKSNIEYLRNKNPHSKIMFIVKANAYGIGIENIYKVTNDLVDAYGIARIEEYYVLKSLGCTKDIVFLSGIYAECFDFKIPKNVIPILGNELLIKDYIKYEDDKSKQVMLDFDCGMGRFGFYRDDFIKHLDMLKSFGFSNIILFSHIPTGYNGYNKSKKYIDKILSLAEETKLKYTFSNSPVSLFDTDFQQEYIRSSSAVLGYDQEPKEIKFSLSLKACIISIRDIPKGEYISYGNEYFCNKDTTVAILNIGYADGLGCEIHHDSYLLINATKCSILSINMDYLYVDISAIKHQLKMLDMIELFGPNSLSLEQHANMYNITKDEALTKLNALRVRKLVR</sequence>
<evidence type="ECO:0000256" key="2">
    <source>
        <dbReference type="ARBA" id="ARBA00022898"/>
    </source>
</evidence>
<dbReference type="Proteomes" id="UP000031830">
    <property type="component" value="Chromosome"/>
</dbReference>
<evidence type="ECO:0000313" key="8">
    <source>
        <dbReference type="Proteomes" id="UP000031830"/>
    </source>
</evidence>
<dbReference type="EMBL" id="CP009440">
    <property type="protein sequence ID" value="AJI54095.1"/>
    <property type="molecule type" value="Genomic_DNA"/>
</dbReference>
<feature type="binding site" evidence="5">
    <location>
        <position position="130"/>
    </location>
    <ligand>
        <name>substrate</name>
    </ligand>
</feature>
<comment type="cofactor">
    <cofactor evidence="1 4">
        <name>pyridoxal 5'-phosphate</name>
        <dbReference type="ChEBI" id="CHEBI:597326"/>
    </cofactor>
</comment>
<evidence type="ECO:0000256" key="5">
    <source>
        <dbReference type="PIRSR" id="PIRSR600821-52"/>
    </source>
</evidence>
<dbReference type="STRING" id="28110.KU46_847"/>
<evidence type="ECO:0000313" key="7">
    <source>
        <dbReference type="EMBL" id="AJI54095.1"/>
    </source>
</evidence>
<dbReference type="GO" id="GO:0030170">
    <property type="term" value="F:pyridoxal phosphate binding"/>
    <property type="evidence" value="ECO:0007669"/>
    <property type="project" value="TreeGrafter"/>
</dbReference>
<evidence type="ECO:0000256" key="3">
    <source>
        <dbReference type="ARBA" id="ARBA00023235"/>
    </source>
</evidence>
<evidence type="ECO:0000256" key="1">
    <source>
        <dbReference type="ARBA" id="ARBA00001933"/>
    </source>
</evidence>
<evidence type="ECO:0000256" key="4">
    <source>
        <dbReference type="PIRSR" id="PIRSR600821-50"/>
    </source>
</evidence>
<evidence type="ECO:0000259" key="6">
    <source>
        <dbReference type="SMART" id="SM01005"/>
    </source>
</evidence>
<dbReference type="GO" id="GO:0008784">
    <property type="term" value="F:alanine racemase activity"/>
    <property type="evidence" value="ECO:0007669"/>
    <property type="project" value="UniProtKB-EC"/>
</dbReference>
<dbReference type="RefSeq" id="WP_044525594.1">
    <property type="nucleotide sequence ID" value="NZ_CP009440.1"/>
</dbReference>
<dbReference type="AlphaFoldDB" id="A0A0B6CZ24"/>
<reference evidence="7 8" key="1">
    <citation type="journal article" date="2015" name="Genome Announc.">
        <title>Genome sequencing of 18 francisella strains to aid in assay development and testing.</title>
        <authorList>
            <person name="Johnson S.L."/>
            <person name="Daligault H.E."/>
            <person name="Davenport K.W."/>
            <person name="Coyne S.R."/>
            <person name="Frey K.G."/>
            <person name="Koroleva G.I."/>
            <person name="Broomall S.M."/>
            <person name="Bishop-Lilly K.A."/>
            <person name="Bruce D.C."/>
            <person name="Chertkov O."/>
            <person name="Freitas T."/>
            <person name="Jaissle J."/>
            <person name="Ladner J.T."/>
            <person name="Rosenzweig C.N."/>
            <person name="Gibbons H.S."/>
            <person name="Palacios G.F."/>
            <person name="Redden C.L."/>
            <person name="Xu Y."/>
            <person name="Minogue T.D."/>
            <person name="Chain P.S."/>
        </authorList>
    </citation>
    <scope>NUCLEOTIDE SEQUENCE [LARGE SCALE GENOMIC DNA]</scope>
    <source>
        <strain evidence="7 8">GA01-2794</strain>
    </source>
</reference>
<name>A0A0B6CZ24_9GAMM</name>
<feature type="domain" description="Alanine racemase C-terminal" evidence="6">
    <location>
        <begin position="225"/>
        <end position="351"/>
    </location>
</feature>
<dbReference type="InterPro" id="IPR029066">
    <property type="entry name" value="PLP-binding_barrel"/>
</dbReference>
<dbReference type="PANTHER" id="PTHR30511">
    <property type="entry name" value="ALANINE RACEMASE"/>
    <property type="match status" value="1"/>
</dbReference>
<dbReference type="EC" id="5.1.1.1" evidence="7"/>
<dbReference type="Gene3D" id="2.40.37.10">
    <property type="entry name" value="Lyase, Ornithine Decarboxylase, Chain A, domain 1"/>
    <property type="match status" value="1"/>
</dbReference>
<dbReference type="PANTHER" id="PTHR30511:SF0">
    <property type="entry name" value="ALANINE RACEMASE, CATABOLIC-RELATED"/>
    <property type="match status" value="1"/>
</dbReference>
<dbReference type="InterPro" id="IPR009006">
    <property type="entry name" value="Ala_racemase/Decarboxylase_C"/>
</dbReference>
<dbReference type="NCBIfam" id="TIGR00492">
    <property type="entry name" value="alr"/>
    <property type="match status" value="1"/>
</dbReference>
<keyword evidence="3 7" id="KW-0413">Isomerase</keyword>
<accession>A0A0B6CZ24</accession>
<protein>
    <submittedName>
        <fullName evidence="7">Alanine racemase</fullName>
        <ecNumber evidence="7">5.1.1.1</ecNumber>
    </submittedName>
</protein>
<dbReference type="PRINTS" id="PR00992">
    <property type="entry name" value="ALARACEMASE"/>
</dbReference>
<proteinExistence type="predicted"/>
<dbReference type="Pfam" id="PF01168">
    <property type="entry name" value="Ala_racemase_N"/>
    <property type="match status" value="1"/>
</dbReference>
<dbReference type="GO" id="GO:0030632">
    <property type="term" value="P:D-alanine biosynthetic process"/>
    <property type="evidence" value="ECO:0007669"/>
    <property type="project" value="TreeGrafter"/>
</dbReference>